<dbReference type="EMBL" id="CACVKT020010429">
    <property type="protein sequence ID" value="CAC5426421.1"/>
    <property type="molecule type" value="Genomic_DNA"/>
</dbReference>
<name>A0A6J8F4K9_MYTCO</name>
<proteinExistence type="predicted"/>
<dbReference type="OrthoDB" id="6414146at2759"/>
<reference evidence="1 2" key="1">
    <citation type="submission" date="2020-06" db="EMBL/GenBank/DDBJ databases">
        <authorList>
            <person name="Li R."/>
            <person name="Bekaert M."/>
        </authorList>
    </citation>
    <scope>NUCLEOTIDE SEQUENCE [LARGE SCALE GENOMIC DNA]</scope>
    <source>
        <strain evidence="2">wild</strain>
    </source>
</reference>
<evidence type="ECO:0000313" key="2">
    <source>
        <dbReference type="Proteomes" id="UP000507470"/>
    </source>
</evidence>
<dbReference type="AlphaFoldDB" id="A0A6J8F4K9"/>
<evidence type="ECO:0000313" key="1">
    <source>
        <dbReference type="EMBL" id="CAC5426421.1"/>
    </source>
</evidence>
<dbReference type="Proteomes" id="UP000507470">
    <property type="component" value="Unassembled WGS sequence"/>
</dbReference>
<keyword evidence="2" id="KW-1185">Reference proteome</keyword>
<sequence>MLMKDVLRNLKCSHNIVGLRALEVCNKFRTTRLWKIIEADNTHILDMNAHYHDLIKFLEDVATNVESANKILTGEKRPFSNIKTKKDEVWEILVKQQTSDAETLVLEQSADKKTFQKSRFEGKPVTVDMLMSNLEILIRLQNVSEVEVEETLTEE</sequence>
<accession>A0A6J8F4K9</accession>
<organism evidence="1 2">
    <name type="scientific">Mytilus coruscus</name>
    <name type="common">Sea mussel</name>
    <dbReference type="NCBI Taxonomy" id="42192"/>
    <lineage>
        <taxon>Eukaryota</taxon>
        <taxon>Metazoa</taxon>
        <taxon>Spiralia</taxon>
        <taxon>Lophotrochozoa</taxon>
        <taxon>Mollusca</taxon>
        <taxon>Bivalvia</taxon>
        <taxon>Autobranchia</taxon>
        <taxon>Pteriomorphia</taxon>
        <taxon>Mytilida</taxon>
        <taxon>Mytiloidea</taxon>
        <taxon>Mytilidae</taxon>
        <taxon>Mytilinae</taxon>
        <taxon>Mytilus</taxon>
    </lineage>
</organism>
<gene>
    <name evidence="1" type="ORF">MCOR_58127</name>
</gene>
<protein>
    <submittedName>
        <fullName evidence="1">Uncharacterized protein</fullName>
    </submittedName>
</protein>